<evidence type="ECO:0000256" key="1">
    <source>
        <dbReference type="SAM" id="MobiDB-lite"/>
    </source>
</evidence>
<reference evidence="2" key="1">
    <citation type="submission" date="2020-07" db="EMBL/GenBank/DDBJ databases">
        <authorList>
            <person name="Nazaruddin N."/>
        </authorList>
    </citation>
    <scope>NUCLEOTIDE SEQUENCE</scope>
</reference>
<dbReference type="Proteomes" id="UP000752696">
    <property type="component" value="Unassembled WGS sequence"/>
</dbReference>
<feature type="compositionally biased region" description="Polar residues" evidence="1">
    <location>
        <begin position="518"/>
        <end position="533"/>
    </location>
</feature>
<feature type="region of interest" description="Disordered" evidence="1">
    <location>
        <begin position="688"/>
        <end position="711"/>
    </location>
</feature>
<dbReference type="EMBL" id="CAJDYZ010005918">
    <property type="protein sequence ID" value="CAD1472931.1"/>
    <property type="molecule type" value="Genomic_DNA"/>
</dbReference>
<feature type="region of interest" description="Disordered" evidence="1">
    <location>
        <begin position="511"/>
        <end position="533"/>
    </location>
</feature>
<name>A0A6V7H1Q5_9HYME</name>
<feature type="compositionally biased region" description="Basic and acidic residues" evidence="1">
    <location>
        <begin position="280"/>
        <end position="293"/>
    </location>
</feature>
<feature type="non-terminal residue" evidence="2">
    <location>
        <position position="1"/>
    </location>
</feature>
<gene>
    <name evidence="2" type="ORF">MHI_LOCUS345254</name>
</gene>
<protein>
    <submittedName>
        <fullName evidence="2">Uncharacterized protein</fullName>
    </submittedName>
</protein>
<dbReference type="AlphaFoldDB" id="A0A6V7H1Q5"/>
<comment type="caution">
    <text evidence="2">The sequence shown here is derived from an EMBL/GenBank/DDBJ whole genome shotgun (WGS) entry which is preliminary data.</text>
</comment>
<evidence type="ECO:0000313" key="3">
    <source>
        <dbReference type="Proteomes" id="UP000752696"/>
    </source>
</evidence>
<feature type="compositionally biased region" description="Basic and acidic residues" evidence="1">
    <location>
        <begin position="317"/>
        <end position="331"/>
    </location>
</feature>
<feature type="compositionally biased region" description="Basic and acidic residues" evidence="1">
    <location>
        <begin position="374"/>
        <end position="383"/>
    </location>
</feature>
<feature type="region of interest" description="Disordered" evidence="1">
    <location>
        <begin position="750"/>
        <end position="781"/>
    </location>
</feature>
<dbReference type="OrthoDB" id="7617407at2759"/>
<feature type="region of interest" description="Disordered" evidence="1">
    <location>
        <begin position="275"/>
        <end position="298"/>
    </location>
</feature>
<accession>A0A6V7H1Q5</accession>
<sequence length="781" mass="89140">MAFLYIDRIKRDFQRTDHCLSRRMTCRKWSPDIVIKRLNGQTPFDDHRCISEEFPAKRSFMNLLPKIPRIFTIGLKLDRKDDSGKNACQFWNIASVKSFFKQYFSFIRRCQSYLHISWKCTPNEDDFQFLSFSSSTSTISRCRRCCCHHKSHCVMLRRKHARLPRECEACSGEFSTKSPSKLESCGNIEQCQRKFIENAEGKVDSSGDTHLIVSAAVDKDNKEQSDCTEAKFAKFLSESGHNSLSMISGAACNDQAVKSKKDAYCQTTFRSVKSYHGNGSKKDHVEQSSKEDNYISTNASSSKNIETIFTTTNFDEERSKTNLESLREAASRKRRTKRTDKRSRKHDAENSSRKERSRTPCASAGSKRSVFNRETGREPTRERKLVKRKTHEAIKDKANSSTETFFDCDSVTNFADGDSIRIPPRGGRVGKTEPSTFIENYDIRDISSNRNRETRVKSANVNSPQNYWIEDKTSELMILGNVKKRLEEDYDDYFSVDNDLFLDAEDPSDIAKVDPPSMQYNPNESRSVTVTKHQQLKQELTKRSIRTSLTCTSSICFTNSDLSSYHTSTKEQEYSHRASTSIEHHAADNVSPSNFQSFGDDSFNSFVQIYSLDTGLSRGNNLRTSGWESCFSNDEADLVNSSYTVCCYQRNSTPNLSNSSKLIAESLDSGILTDCSRDRLRIRLGEKSDERVKQQGRKRHARKNDPLPVCDLNTDSSYSDDSLNRRVDIVVKKFTDNLILAERRARTKLRSMGNSSGHGQVRKRRKGQVRPYAIAKSMIAP</sequence>
<feature type="region of interest" description="Disordered" evidence="1">
    <location>
        <begin position="317"/>
        <end position="395"/>
    </location>
</feature>
<feature type="compositionally biased region" description="Basic residues" evidence="1">
    <location>
        <begin position="332"/>
        <end position="345"/>
    </location>
</feature>
<keyword evidence="3" id="KW-1185">Reference proteome</keyword>
<proteinExistence type="predicted"/>
<evidence type="ECO:0000313" key="2">
    <source>
        <dbReference type="EMBL" id="CAD1472931.1"/>
    </source>
</evidence>
<feature type="compositionally biased region" description="Basic and acidic residues" evidence="1">
    <location>
        <begin position="346"/>
        <end position="358"/>
    </location>
</feature>
<organism evidence="2 3">
    <name type="scientific">Heterotrigona itama</name>
    <dbReference type="NCBI Taxonomy" id="395501"/>
    <lineage>
        <taxon>Eukaryota</taxon>
        <taxon>Metazoa</taxon>
        <taxon>Ecdysozoa</taxon>
        <taxon>Arthropoda</taxon>
        <taxon>Hexapoda</taxon>
        <taxon>Insecta</taxon>
        <taxon>Pterygota</taxon>
        <taxon>Neoptera</taxon>
        <taxon>Endopterygota</taxon>
        <taxon>Hymenoptera</taxon>
        <taxon>Apocrita</taxon>
        <taxon>Aculeata</taxon>
        <taxon>Apoidea</taxon>
        <taxon>Anthophila</taxon>
        <taxon>Apidae</taxon>
        <taxon>Heterotrigona</taxon>
    </lineage>
</organism>